<evidence type="ECO:0000259" key="10">
    <source>
        <dbReference type="PROSITE" id="PS01124"/>
    </source>
</evidence>
<gene>
    <name evidence="11" type="ORF">PCC79_14600</name>
</gene>
<evidence type="ECO:0000256" key="7">
    <source>
        <dbReference type="ARBA" id="ARBA00023159"/>
    </source>
</evidence>
<keyword evidence="8" id="KW-0804">Transcription</keyword>
<dbReference type="SUPFAM" id="SSF48150">
    <property type="entry name" value="DNA-glycosylase"/>
    <property type="match status" value="1"/>
</dbReference>
<protein>
    <recommendedName>
        <fullName evidence="3">DNA-3-methyladenine glycosylase II</fullName>
        <ecNumber evidence="3">3.2.2.21</ecNumber>
    </recommendedName>
</protein>
<name>A0ABZ3C8N7_9ACTN</name>
<dbReference type="InterPro" id="IPR010316">
    <property type="entry name" value="AlkA_N"/>
</dbReference>
<dbReference type="SUPFAM" id="SSF55945">
    <property type="entry name" value="TATA-box binding protein-like"/>
    <property type="match status" value="1"/>
</dbReference>
<dbReference type="InterPro" id="IPR011257">
    <property type="entry name" value="DNA_glycosylase"/>
</dbReference>
<dbReference type="PANTHER" id="PTHR43003">
    <property type="entry name" value="DNA-3-METHYLADENINE GLYCOSYLASE"/>
    <property type="match status" value="1"/>
</dbReference>
<dbReference type="Gene3D" id="3.30.310.20">
    <property type="entry name" value="DNA-3-methyladenine glycosylase AlkA, N-terminal domain"/>
    <property type="match status" value="1"/>
</dbReference>
<evidence type="ECO:0000256" key="2">
    <source>
        <dbReference type="ARBA" id="ARBA00001947"/>
    </source>
</evidence>
<accession>A0ABZ3C8N7</accession>
<dbReference type="SMART" id="SM00342">
    <property type="entry name" value="HTH_ARAC"/>
    <property type="match status" value="1"/>
</dbReference>
<sequence length="501" mass="52161">MPARETCLAAVDSRDARFDGAFVTGVTSTGIYCRPSCPARTPSAANCTFHPSAAAAQAAGFRACKRCRPDAAPGSAEWEPRADVTARVVRLIADGVVDRDGVAGLARRVGYSPRQLERLTLAELGATPIGLARAQRAHTARLLLQTTDLAMADVAFAAGFGSIRSFNATLVAAYAATPSGLRDAGGPSEAGASGTGAVGGRLLRLDVRLPVRPPFCATHLFGHLVATGVPGVEEWRGGAYRRTLRLPHGPGIAALTPRPDHVAATLHLSDPRDLTPAIGRCRRMLDLDADPVAVDALLARDPVLAPLVAADPGCRVPRSADPDELALRVVLGQQVSTAAARTAAGRLVARLGEPIADPEGGLTHVFPTADAVAGASAEDYRAPASRRLTLIRLAAALASGSLDLGPGADRDEARAGLAALPGIGPWTVEMVAMRSLGDPDAFPATDLGVRRAAAGQGLPDGRALTARAERWRPWRAYATVHLWSTLDHAINRLPADPEEDA</sequence>
<dbReference type="InterPro" id="IPR051912">
    <property type="entry name" value="Alkylbase_DNA_Glycosylase/TA"/>
</dbReference>
<dbReference type="EMBL" id="CP115965">
    <property type="protein sequence ID" value="WZW98105.1"/>
    <property type="molecule type" value="Genomic_DNA"/>
</dbReference>
<evidence type="ECO:0000256" key="6">
    <source>
        <dbReference type="ARBA" id="ARBA00023015"/>
    </source>
</evidence>
<dbReference type="InterPro" id="IPR009057">
    <property type="entry name" value="Homeodomain-like_sf"/>
</dbReference>
<feature type="domain" description="HTH araC/xylS-type" evidence="10">
    <location>
        <begin position="86"/>
        <end position="184"/>
    </location>
</feature>
<dbReference type="InterPro" id="IPR004026">
    <property type="entry name" value="Ada_DNA_repair_Zn-bd"/>
</dbReference>
<dbReference type="Proteomes" id="UP001434337">
    <property type="component" value="Chromosome"/>
</dbReference>
<dbReference type="EC" id="3.2.2.21" evidence="3"/>
<dbReference type="SUPFAM" id="SSF46689">
    <property type="entry name" value="Homeodomain-like"/>
    <property type="match status" value="1"/>
</dbReference>
<keyword evidence="4" id="KW-0808">Transferase</keyword>
<dbReference type="CDD" id="cd00056">
    <property type="entry name" value="ENDO3c"/>
    <property type="match status" value="1"/>
</dbReference>
<comment type="cofactor">
    <cofactor evidence="2">
        <name>Zn(2+)</name>
        <dbReference type="ChEBI" id="CHEBI:29105"/>
    </cofactor>
</comment>
<dbReference type="Pfam" id="PF12833">
    <property type="entry name" value="HTH_18"/>
    <property type="match status" value="1"/>
</dbReference>
<dbReference type="Pfam" id="PF06029">
    <property type="entry name" value="AlkA_N"/>
    <property type="match status" value="1"/>
</dbReference>
<evidence type="ECO:0000256" key="5">
    <source>
        <dbReference type="ARBA" id="ARBA00022763"/>
    </source>
</evidence>
<keyword evidence="5" id="KW-0227">DNA damage</keyword>
<dbReference type="Gene3D" id="1.10.340.30">
    <property type="entry name" value="Hypothetical protein, domain 2"/>
    <property type="match status" value="1"/>
</dbReference>
<keyword evidence="4" id="KW-0489">Methyltransferase</keyword>
<evidence type="ECO:0000256" key="1">
    <source>
        <dbReference type="ARBA" id="ARBA00000086"/>
    </source>
</evidence>
<proteinExistence type="predicted"/>
<dbReference type="SMART" id="SM00478">
    <property type="entry name" value="ENDO3c"/>
    <property type="match status" value="1"/>
</dbReference>
<keyword evidence="12" id="KW-1185">Reference proteome</keyword>
<dbReference type="Gene3D" id="1.10.10.60">
    <property type="entry name" value="Homeodomain-like"/>
    <property type="match status" value="1"/>
</dbReference>
<evidence type="ECO:0000256" key="8">
    <source>
        <dbReference type="ARBA" id="ARBA00023163"/>
    </source>
</evidence>
<evidence type="ECO:0000256" key="3">
    <source>
        <dbReference type="ARBA" id="ARBA00012000"/>
    </source>
</evidence>
<reference evidence="11 12" key="1">
    <citation type="journal article" date="2023" name="Environ Microbiome">
        <title>A coral-associated actinobacterium mitigates coral bleaching under heat stress.</title>
        <authorList>
            <person name="Li J."/>
            <person name="Zou Y."/>
            <person name="Li Q."/>
            <person name="Zhang J."/>
            <person name="Bourne D.G."/>
            <person name="Lyu Y."/>
            <person name="Liu C."/>
            <person name="Zhang S."/>
        </authorList>
    </citation>
    <scope>NUCLEOTIDE SEQUENCE [LARGE SCALE GENOMIC DNA]</scope>
    <source>
        <strain evidence="11 12">SCSIO 13291</strain>
    </source>
</reference>
<dbReference type="InterPro" id="IPR018060">
    <property type="entry name" value="HTH_AraC"/>
</dbReference>
<keyword evidence="9" id="KW-0234">DNA repair</keyword>
<dbReference type="SUPFAM" id="SSF57884">
    <property type="entry name" value="Ada DNA repair protein, N-terminal domain (N-Ada 10)"/>
    <property type="match status" value="1"/>
</dbReference>
<dbReference type="Gene3D" id="3.40.10.10">
    <property type="entry name" value="DNA Methylphosphotriester Repair Domain"/>
    <property type="match status" value="1"/>
</dbReference>
<evidence type="ECO:0000313" key="11">
    <source>
        <dbReference type="EMBL" id="WZW98105.1"/>
    </source>
</evidence>
<organism evidence="11 12">
    <name type="scientific">Propioniciclava soli</name>
    <dbReference type="NCBI Taxonomy" id="2775081"/>
    <lineage>
        <taxon>Bacteria</taxon>
        <taxon>Bacillati</taxon>
        <taxon>Actinomycetota</taxon>
        <taxon>Actinomycetes</taxon>
        <taxon>Propionibacteriales</taxon>
        <taxon>Propionibacteriaceae</taxon>
        <taxon>Propioniciclava</taxon>
    </lineage>
</organism>
<keyword evidence="7" id="KW-0010">Activator</keyword>
<dbReference type="InterPro" id="IPR023170">
    <property type="entry name" value="HhH_base_excis_C"/>
</dbReference>
<dbReference type="InterPro" id="IPR003265">
    <property type="entry name" value="HhH-GPD_domain"/>
</dbReference>
<evidence type="ECO:0000313" key="12">
    <source>
        <dbReference type="Proteomes" id="UP001434337"/>
    </source>
</evidence>
<keyword evidence="6" id="KW-0805">Transcription regulation</keyword>
<dbReference type="RefSeq" id="WP_232547471.1">
    <property type="nucleotide sequence ID" value="NZ_CP115965.1"/>
</dbReference>
<dbReference type="SMART" id="SM01009">
    <property type="entry name" value="AlkA_N"/>
    <property type="match status" value="1"/>
</dbReference>
<dbReference type="PROSITE" id="PS01124">
    <property type="entry name" value="HTH_ARAC_FAMILY_2"/>
    <property type="match status" value="1"/>
</dbReference>
<dbReference type="Gene3D" id="1.10.1670.10">
    <property type="entry name" value="Helix-hairpin-Helix base-excision DNA repair enzymes (C-terminal)"/>
    <property type="match status" value="1"/>
</dbReference>
<comment type="catalytic activity">
    <reaction evidence="1">
        <text>Hydrolysis of alkylated DNA, releasing 3-methyladenine, 3-methylguanine, 7-methylguanine and 7-methyladenine.</text>
        <dbReference type="EC" id="3.2.2.21"/>
    </reaction>
</comment>
<dbReference type="Pfam" id="PF02805">
    <property type="entry name" value="Ada_Zn_binding"/>
    <property type="match status" value="1"/>
</dbReference>
<evidence type="ECO:0000256" key="9">
    <source>
        <dbReference type="ARBA" id="ARBA00023204"/>
    </source>
</evidence>
<evidence type="ECO:0000256" key="4">
    <source>
        <dbReference type="ARBA" id="ARBA00022603"/>
    </source>
</evidence>
<dbReference type="PANTHER" id="PTHR43003:SF13">
    <property type="entry name" value="DNA-3-METHYLADENINE GLYCOSYLASE 2"/>
    <property type="match status" value="1"/>
</dbReference>
<dbReference type="InterPro" id="IPR037046">
    <property type="entry name" value="AlkA_N_sf"/>
</dbReference>
<dbReference type="InterPro" id="IPR035451">
    <property type="entry name" value="Ada-like_dom_sf"/>
</dbReference>